<sequence>MPRCSKTSSYDFLHWERRLAEERKAKYRGTASVKFEVLDFQHEKDIKDEKRIDHFFMEKDCDRLDFQNHIPALVDQQTLDAAIQYSGLQNSSLMSEKRDNFLKLEFPPGIRLECLQGLHRTQAAAIHLPGMEKRWIVELLLKDISEDLRIHLIEKYSRERQPNDGEFYSKIRRYQQSGNNFFEKRWMARLERIAPRKRKNLTRILSNNAYVSAFDGQLSMPGLGGGMKLSTLHTMLAMRCDEEILRYLNYINDTWSRILLRDTEMMKNLDKFTVEAVQLTAPGACPQDREKLHGMLEKGHIFEAFSTLERERIWREVLAVSVDRLIPSLHSFFADLNYLQGPAECIKQLYDSPQDLIHTTLKHYFSDKNQQNNTCIVQISESKFVTRPGSATDRLDLGYRQIWLSAMREYKCIPPRPKKVARDVVAKPTLNENELASSRFANLAYRLGFETNQIRKLAERSGDREIARNALLKARNQKQFLYDSSIFEESVQSIVKFFNLATEIPVEEEANMVSKVRYLHDPRQRCGLPRDRDYQDDRSVLFLDRIHDGKRKESGITPFFVRRSVYLAFFGPFYATNGNISMDFHEDIGGSISECDKRKQAQREQREQAELEVRERASVKQSELQTISTPSTAAVVEQTSWKEPHHAQISVSEPHVRPRLRPLFSTYSSAYSTQITLSQKFALIS</sequence>
<protein>
    <submittedName>
        <fullName evidence="1">Uncharacterized protein</fullName>
    </submittedName>
</protein>
<evidence type="ECO:0000313" key="2">
    <source>
        <dbReference type="Proteomes" id="UP000240883"/>
    </source>
</evidence>
<evidence type="ECO:0000313" key="1">
    <source>
        <dbReference type="EMBL" id="PSN59200.1"/>
    </source>
</evidence>
<gene>
    <name evidence="1" type="ORF">BS50DRAFT_508926</name>
</gene>
<organism evidence="1 2">
    <name type="scientific">Corynespora cassiicola Philippines</name>
    <dbReference type="NCBI Taxonomy" id="1448308"/>
    <lineage>
        <taxon>Eukaryota</taxon>
        <taxon>Fungi</taxon>
        <taxon>Dikarya</taxon>
        <taxon>Ascomycota</taxon>
        <taxon>Pezizomycotina</taxon>
        <taxon>Dothideomycetes</taxon>
        <taxon>Pleosporomycetidae</taxon>
        <taxon>Pleosporales</taxon>
        <taxon>Corynesporascaceae</taxon>
        <taxon>Corynespora</taxon>
    </lineage>
</organism>
<name>A0A2T2N195_CORCC</name>
<reference evidence="1 2" key="1">
    <citation type="journal article" date="2018" name="Front. Microbiol.">
        <title>Genome-Wide Analysis of Corynespora cassiicola Leaf Fall Disease Putative Effectors.</title>
        <authorList>
            <person name="Lopez D."/>
            <person name="Ribeiro S."/>
            <person name="Label P."/>
            <person name="Fumanal B."/>
            <person name="Venisse J.S."/>
            <person name="Kohler A."/>
            <person name="de Oliveira R.R."/>
            <person name="Labutti K."/>
            <person name="Lipzen A."/>
            <person name="Lail K."/>
            <person name="Bauer D."/>
            <person name="Ohm R.A."/>
            <person name="Barry K.W."/>
            <person name="Spatafora J."/>
            <person name="Grigoriev I.V."/>
            <person name="Martin F.M."/>
            <person name="Pujade-Renaud V."/>
        </authorList>
    </citation>
    <scope>NUCLEOTIDE SEQUENCE [LARGE SCALE GENOMIC DNA]</scope>
    <source>
        <strain evidence="1 2">Philippines</strain>
    </source>
</reference>
<accession>A0A2T2N195</accession>
<dbReference type="STRING" id="1448308.A0A2T2N195"/>
<dbReference type="AlphaFoldDB" id="A0A2T2N195"/>
<dbReference type="Proteomes" id="UP000240883">
    <property type="component" value="Unassembled WGS sequence"/>
</dbReference>
<keyword evidence="2" id="KW-1185">Reference proteome</keyword>
<dbReference type="Pfam" id="PF12520">
    <property type="entry name" value="DUF3723"/>
    <property type="match status" value="1"/>
</dbReference>
<proteinExistence type="predicted"/>
<dbReference type="EMBL" id="KZ678161">
    <property type="protein sequence ID" value="PSN59200.1"/>
    <property type="molecule type" value="Genomic_DNA"/>
</dbReference>
<dbReference type="OrthoDB" id="5421195at2759"/>
<dbReference type="InterPro" id="IPR022198">
    <property type="entry name" value="DUF3723"/>
</dbReference>